<keyword evidence="2" id="KW-1185">Reference proteome</keyword>
<evidence type="ECO:0008006" key="3">
    <source>
        <dbReference type="Google" id="ProtNLM"/>
    </source>
</evidence>
<evidence type="ECO:0000313" key="2">
    <source>
        <dbReference type="Proteomes" id="UP000190367"/>
    </source>
</evidence>
<dbReference type="EMBL" id="FUWZ01000006">
    <property type="protein sequence ID" value="SKA43774.1"/>
    <property type="molecule type" value="Genomic_DNA"/>
</dbReference>
<accession>A0A1T4TTM8</accession>
<name>A0A1T4TTM8_9BACT</name>
<protein>
    <recommendedName>
        <fullName evidence="3">DUF4136 domain-containing protein</fullName>
    </recommendedName>
</protein>
<proteinExistence type="predicted"/>
<evidence type="ECO:0000313" key="1">
    <source>
        <dbReference type="EMBL" id="SKA43774.1"/>
    </source>
</evidence>
<dbReference type="RefSeq" id="WP_078672608.1">
    <property type="nucleotide sequence ID" value="NZ_FUWZ01000006.1"/>
</dbReference>
<dbReference type="AlphaFoldDB" id="A0A1T4TTM8"/>
<sequence>MRTPSVSFSRRFRGPVALLAIALFIAACGTSVHMTGTWKDPGAEMGGYHNILVAGLSSNQTARGTVESRLAAQLQQHGIVAGKSIDLFPPNFDPKKEESVKTASEKITAAGYQAVLTVTLVNKESETRYVPGTVMYAPYPAYGWYGRFWGYYGYMYNSVYSPGYYTTDKVYFLESNLYDLTKDGKLVWSGQSETYNPNSLESFATAYAKVVTEALQRNGLLRR</sequence>
<dbReference type="Proteomes" id="UP000190367">
    <property type="component" value="Unassembled WGS sequence"/>
</dbReference>
<dbReference type="PROSITE" id="PS51257">
    <property type="entry name" value="PROKAR_LIPOPROTEIN"/>
    <property type="match status" value="1"/>
</dbReference>
<organism evidence="1 2">
    <name type="scientific">Chitinophaga eiseniae</name>
    <dbReference type="NCBI Taxonomy" id="634771"/>
    <lineage>
        <taxon>Bacteria</taxon>
        <taxon>Pseudomonadati</taxon>
        <taxon>Bacteroidota</taxon>
        <taxon>Chitinophagia</taxon>
        <taxon>Chitinophagales</taxon>
        <taxon>Chitinophagaceae</taxon>
        <taxon>Chitinophaga</taxon>
    </lineage>
</organism>
<dbReference type="STRING" id="634771.SAMN04488128_106253"/>
<gene>
    <name evidence="1" type="ORF">SAMN04488128_106253</name>
</gene>
<reference evidence="2" key="1">
    <citation type="submission" date="2017-02" db="EMBL/GenBank/DDBJ databases">
        <authorList>
            <person name="Varghese N."/>
            <person name="Submissions S."/>
        </authorList>
    </citation>
    <scope>NUCLEOTIDE SEQUENCE [LARGE SCALE GENOMIC DNA]</scope>
    <source>
        <strain evidence="2">DSM 22224</strain>
    </source>
</reference>
<dbReference type="OrthoDB" id="6078026at2"/>